<keyword evidence="3" id="KW-0808">Transferase</keyword>
<dbReference type="RefSeq" id="WP_317637593.1">
    <property type="nucleotide sequence ID" value="NZ_AP026803.1"/>
</dbReference>
<dbReference type="GO" id="GO:0016740">
    <property type="term" value="F:transferase activity"/>
    <property type="evidence" value="ECO:0007669"/>
    <property type="project" value="UniProtKB-KW"/>
</dbReference>
<proteinExistence type="inferred from homology"/>
<dbReference type="PANTHER" id="PTHR43685">
    <property type="entry name" value="GLYCOSYLTRANSFERASE"/>
    <property type="match status" value="1"/>
</dbReference>
<dbReference type="Pfam" id="PF00535">
    <property type="entry name" value="Glycos_transf_2"/>
    <property type="match status" value="1"/>
</dbReference>
<dbReference type="CDD" id="cd00761">
    <property type="entry name" value="Glyco_tranf_GTA_type"/>
    <property type="match status" value="1"/>
</dbReference>
<reference evidence="3 4" key="1">
    <citation type="journal article" date="2023" name="Microbiol. Spectr.">
        <title>Symbiosis of Carpenter Bees with Uncharacterized Lactic Acid Bacteria Showing NAD Auxotrophy.</title>
        <authorList>
            <person name="Kawasaki S."/>
            <person name="Ozawa K."/>
            <person name="Mori T."/>
            <person name="Yamamoto A."/>
            <person name="Ito M."/>
            <person name="Ohkuma M."/>
            <person name="Sakamoto M."/>
            <person name="Matsutani M."/>
        </authorList>
    </citation>
    <scope>NUCLEOTIDE SEQUENCE [LARGE SCALE GENOMIC DNA]</scope>
    <source>
        <strain evidence="3 4">Kim32-2</strain>
    </source>
</reference>
<gene>
    <name evidence="3" type="primary">epsV</name>
    <name evidence="3" type="ORF">KIM322_01320</name>
</gene>
<comment type="similarity">
    <text evidence="1">Belongs to the glycosyltransferase 2 family.</text>
</comment>
<protein>
    <submittedName>
        <fullName evidence="3">Glycosyl transferase</fullName>
    </submittedName>
</protein>
<dbReference type="SUPFAM" id="SSF53448">
    <property type="entry name" value="Nucleotide-diphospho-sugar transferases"/>
    <property type="match status" value="1"/>
</dbReference>
<dbReference type="InterPro" id="IPR001173">
    <property type="entry name" value="Glyco_trans_2-like"/>
</dbReference>
<accession>A0ABM8BFI2</accession>
<dbReference type="EMBL" id="AP026803">
    <property type="protein sequence ID" value="BDR59871.1"/>
    <property type="molecule type" value="Genomic_DNA"/>
</dbReference>
<feature type="domain" description="Glycosyltransferase 2-like" evidence="2">
    <location>
        <begin position="8"/>
        <end position="129"/>
    </location>
</feature>
<dbReference type="PANTHER" id="PTHR43685:SF11">
    <property type="entry name" value="GLYCOSYLTRANSFERASE TAGX-RELATED"/>
    <property type="match status" value="1"/>
</dbReference>
<dbReference type="Proteomes" id="UP001321741">
    <property type="component" value="Chromosome"/>
</dbReference>
<evidence type="ECO:0000259" key="2">
    <source>
        <dbReference type="Pfam" id="PF00535"/>
    </source>
</evidence>
<keyword evidence="4" id="KW-1185">Reference proteome</keyword>
<dbReference type="Gene3D" id="3.90.550.10">
    <property type="entry name" value="Spore Coat Polysaccharide Biosynthesis Protein SpsA, Chain A"/>
    <property type="match status" value="1"/>
</dbReference>
<sequence length="282" mass="32801">MIQQPELTVIMPVYNLEKYLGRALDHLAKQDNANFKLLIVNDGSTDNTRKVAESYRDQFRYFKIINKTNGGLSDARNVGLAHVDTPYFTFHDGDDWVAPSYTDFFVRAFHEHPDAAMVSCGFWIDYENKEGSVQVGRKVACGMKRKASAYRLIVNFVGSLFNNRICPSPVKGYTWNKGYRLAIVQQNHLSFMKNLAFMEDQIFTVQYLAASSGFYCDNQPLYHYWQRKDSMVHNYSLKMIPDNFKTNYIVGKIILKDLWQERRKKKPISEQELAEVTERNQQ</sequence>
<dbReference type="InterPro" id="IPR050834">
    <property type="entry name" value="Glycosyltransf_2"/>
</dbReference>
<name>A0ABM8BFI2_9LACO</name>
<evidence type="ECO:0000256" key="1">
    <source>
        <dbReference type="ARBA" id="ARBA00006739"/>
    </source>
</evidence>
<organism evidence="3 4">
    <name type="scientific">Lactobacillus xylocopicola</name>
    <dbReference type="NCBI Taxonomy" id="2976676"/>
    <lineage>
        <taxon>Bacteria</taxon>
        <taxon>Bacillati</taxon>
        <taxon>Bacillota</taxon>
        <taxon>Bacilli</taxon>
        <taxon>Lactobacillales</taxon>
        <taxon>Lactobacillaceae</taxon>
        <taxon>Lactobacillus</taxon>
    </lineage>
</organism>
<evidence type="ECO:0000313" key="3">
    <source>
        <dbReference type="EMBL" id="BDR59871.1"/>
    </source>
</evidence>
<dbReference type="InterPro" id="IPR029044">
    <property type="entry name" value="Nucleotide-diphossugar_trans"/>
</dbReference>
<evidence type="ECO:0000313" key="4">
    <source>
        <dbReference type="Proteomes" id="UP001321741"/>
    </source>
</evidence>